<dbReference type="RefSeq" id="WP_307282564.1">
    <property type="nucleotide sequence ID" value="NZ_JAUSVX010000018.1"/>
</dbReference>
<keyword evidence="3 6" id="KW-0812">Transmembrane</keyword>
<dbReference type="InterPro" id="IPR023408">
    <property type="entry name" value="MscS_beta-dom_sf"/>
</dbReference>
<sequence>MLSYDDVRAMLIDPMVQTGALAVIGAVITRVLLRKHPTRRLVGQLLFFSALTALLLYHGIVPYEPGPPGASSLQRVFIGIAKIIWWTNAAWSLISVVRVFLIFERQPREGRLIQDLVVGVIYVGALLSVIAYVFNAPVGTLIATSGVFAIILGLALQSTLGDVFSGIALNLSRPYAIGDWLVLANGIEGRVVETNWRATHLLNGANDLVIVPNSDLAKARLTNLSSPERSHGATVTVRFRPTTTPSVMVDVLRSVFLSSDCVLPTPAPTIQVTSLDASAVELELSFRVVDMSATGRAKNEIFDLVYRHARAAGLVLSPSVAGDGAPSAPAKADDVSAPRRSTPLRLLDAMPLFAALTDEEKEALAATMIRRTFRKGETLVEQGAVLKSLMIIRSGAAVVTQRDKGQEQELEHLAPGHFFGEGGLLTGAGEPGAIRALTFVVVYEVTQDGLAPLMRDRPTLAEEIGAALSRRSASDLRLAKASAKATQVETARGLAARIRDLFDL</sequence>
<dbReference type="Gene3D" id="2.30.30.60">
    <property type="match status" value="1"/>
</dbReference>
<dbReference type="Pfam" id="PF00924">
    <property type="entry name" value="MS_channel_2nd"/>
    <property type="match status" value="1"/>
</dbReference>
<dbReference type="Gene3D" id="2.60.120.10">
    <property type="entry name" value="Jelly Rolls"/>
    <property type="match status" value="1"/>
</dbReference>
<evidence type="ECO:0000256" key="5">
    <source>
        <dbReference type="ARBA" id="ARBA00023136"/>
    </source>
</evidence>
<evidence type="ECO:0000256" key="1">
    <source>
        <dbReference type="ARBA" id="ARBA00004651"/>
    </source>
</evidence>
<proteinExistence type="predicted"/>
<dbReference type="InterPro" id="IPR006685">
    <property type="entry name" value="MscS_channel_2nd"/>
</dbReference>
<keyword evidence="2" id="KW-1003">Cell membrane</keyword>
<comment type="caution">
    <text evidence="8">The sequence shown here is derived from an EMBL/GenBank/DDBJ whole genome shotgun (WGS) entry which is preliminary data.</text>
</comment>
<dbReference type="PROSITE" id="PS50042">
    <property type="entry name" value="CNMP_BINDING_3"/>
    <property type="match status" value="1"/>
</dbReference>
<dbReference type="PANTHER" id="PTHR30566">
    <property type="entry name" value="YNAI-RELATED MECHANOSENSITIVE ION CHANNEL"/>
    <property type="match status" value="1"/>
</dbReference>
<dbReference type="PANTHER" id="PTHR30566:SF25">
    <property type="entry name" value="INNER MEMBRANE PROTEIN"/>
    <property type="match status" value="1"/>
</dbReference>
<dbReference type="Gene3D" id="1.10.287.1260">
    <property type="match status" value="1"/>
</dbReference>
<keyword evidence="5 6" id="KW-0472">Membrane</keyword>
<evidence type="ECO:0000256" key="2">
    <source>
        <dbReference type="ARBA" id="ARBA00022475"/>
    </source>
</evidence>
<evidence type="ECO:0000259" key="7">
    <source>
        <dbReference type="PROSITE" id="PS50042"/>
    </source>
</evidence>
<dbReference type="InterPro" id="IPR014710">
    <property type="entry name" value="RmlC-like_jellyroll"/>
</dbReference>
<dbReference type="InterPro" id="IPR011066">
    <property type="entry name" value="MscS_channel_C_sf"/>
</dbReference>
<dbReference type="SUPFAM" id="SSF50182">
    <property type="entry name" value="Sm-like ribonucleoproteins"/>
    <property type="match status" value="1"/>
</dbReference>
<feature type="transmembrane region" description="Helical" evidence="6">
    <location>
        <begin position="83"/>
        <end position="103"/>
    </location>
</feature>
<evidence type="ECO:0000313" key="9">
    <source>
        <dbReference type="Proteomes" id="UP001242480"/>
    </source>
</evidence>
<organism evidence="8 9">
    <name type="scientific">Labrys wisconsinensis</name>
    <dbReference type="NCBI Taxonomy" id="425677"/>
    <lineage>
        <taxon>Bacteria</taxon>
        <taxon>Pseudomonadati</taxon>
        <taxon>Pseudomonadota</taxon>
        <taxon>Alphaproteobacteria</taxon>
        <taxon>Hyphomicrobiales</taxon>
        <taxon>Xanthobacteraceae</taxon>
        <taxon>Labrys</taxon>
    </lineage>
</organism>
<gene>
    <name evidence="8" type="ORF">QO011_006900</name>
</gene>
<dbReference type="SMART" id="SM00100">
    <property type="entry name" value="cNMP"/>
    <property type="match status" value="1"/>
</dbReference>
<evidence type="ECO:0000313" key="8">
    <source>
        <dbReference type="EMBL" id="MDQ0473864.1"/>
    </source>
</evidence>
<dbReference type="InterPro" id="IPR016846">
    <property type="entry name" value="cNMP-bd_ion_channel"/>
</dbReference>
<dbReference type="Pfam" id="PF00027">
    <property type="entry name" value="cNMP_binding"/>
    <property type="match status" value="1"/>
</dbReference>
<evidence type="ECO:0000256" key="6">
    <source>
        <dbReference type="SAM" id="Phobius"/>
    </source>
</evidence>
<dbReference type="PIRSF" id="PIRSF026673">
    <property type="entry name" value="UCP026673_ion_chan"/>
    <property type="match status" value="1"/>
</dbReference>
<protein>
    <submittedName>
        <fullName evidence="8">Small-conductance mechanosensitive channel/CRP-like cAMP-binding protein</fullName>
    </submittedName>
</protein>
<dbReference type="InterPro" id="IPR010920">
    <property type="entry name" value="LSM_dom_sf"/>
</dbReference>
<feature type="domain" description="Cyclic nucleotide-binding" evidence="7">
    <location>
        <begin position="352"/>
        <end position="471"/>
    </location>
</feature>
<dbReference type="Proteomes" id="UP001242480">
    <property type="component" value="Unassembled WGS sequence"/>
</dbReference>
<feature type="transmembrane region" description="Helical" evidence="6">
    <location>
        <begin position="15"/>
        <end position="33"/>
    </location>
</feature>
<dbReference type="InterPro" id="IPR018490">
    <property type="entry name" value="cNMP-bd_dom_sf"/>
</dbReference>
<comment type="subcellular location">
    <subcellularLocation>
        <location evidence="1">Cell membrane</location>
        <topology evidence="1">Multi-pass membrane protein</topology>
    </subcellularLocation>
</comment>
<dbReference type="CDD" id="cd00038">
    <property type="entry name" value="CAP_ED"/>
    <property type="match status" value="1"/>
</dbReference>
<accession>A0ABU0JKS1</accession>
<evidence type="ECO:0000256" key="3">
    <source>
        <dbReference type="ARBA" id="ARBA00022692"/>
    </source>
</evidence>
<feature type="transmembrane region" description="Helical" evidence="6">
    <location>
        <begin position="45"/>
        <end position="63"/>
    </location>
</feature>
<dbReference type="EMBL" id="JAUSVX010000018">
    <property type="protein sequence ID" value="MDQ0473864.1"/>
    <property type="molecule type" value="Genomic_DNA"/>
</dbReference>
<keyword evidence="9" id="KW-1185">Reference proteome</keyword>
<dbReference type="InterPro" id="IPR000595">
    <property type="entry name" value="cNMP-bd_dom"/>
</dbReference>
<dbReference type="SUPFAM" id="SSF82689">
    <property type="entry name" value="Mechanosensitive channel protein MscS (YggB), C-terminal domain"/>
    <property type="match status" value="1"/>
</dbReference>
<dbReference type="SUPFAM" id="SSF51206">
    <property type="entry name" value="cAMP-binding domain-like"/>
    <property type="match status" value="1"/>
</dbReference>
<reference evidence="8 9" key="1">
    <citation type="submission" date="2023-07" db="EMBL/GenBank/DDBJ databases">
        <title>Genomic Encyclopedia of Type Strains, Phase IV (KMG-IV): sequencing the most valuable type-strain genomes for metagenomic binning, comparative biology and taxonomic classification.</title>
        <authorList>
            <person name="Goeker M."/>
        </authorList>
    </citation>
    <scope>NUCLEOTIDE SEQUENCE [LARGE SCALE GENOMIC DNA]</scope>
    <source>
        <strain evidence="8 9">DSM 19619</strain>
    </source>
</reference>
<name>A0ABU0JKS1_9HYPH</name>
<keyword evidence="4 6" id="KW-1133">Transmembrane helix</keyword>
<feature type="transmembrane region" description="Helical" evidence="6">
    <location>
        <begin position="115"/>
        <end position="134"/>
    </location>
</feature>
<evidence type="ECO:0000256" key="4">
    <source>
        <dbReference type="ARBA" id="ARBA00022989"/>
    </source>
</evidence>